<dbReference type="EMBL" id="UYSL01020710">
    <property type="protein sequence ID" value="VDL75872.1"/>
    <property type="molecule type" value="Genomic_DNA"/>
</dbReference>
<dbReference type="Proteomes" id="UP000271162">
    <property type="component" value="Unassembled WGS sequence"/>
</dbReference>
<dbReference type="PANTHER" id="PTHR20905">
    <property type="entry name" value="N-ACETYLTRANSFERASE-RELATED"/>
    <property type="match status" value="1"/>
</dbReference>
<dbReference type="GO" id="GO:0008080">
    <property type="term" value="F:N-acetyltransferase activity"/>
    <property type="evidence" value="ECO:0007669"/>
    <property type="project" value="TreeGrafter"/>
</dbReference>
<evidence type="ECO:0000313" key="1">
    <source>
        <dbReference type="EMBL" id="VDL75872.1"/>
    </source>
</evidence>
<dbReference type="STRING" id="27835.A0A0N4Y7X1"/>
<reference evidence="1 2" key="2">
    <citation type="submission" date="2018-11" db="EMBL/GenBank/DDBJ databases">
        <authorList>
            <consortium name="Pathogen Informatics"/>
        </authorList>
    </citation>
    <scope>NUCLEOTIDE SEQUENCE [LARGE SCALE GENOMIC DNA]</scope>
</reference>
<evidence type="ECO:0000313" key="3">
    <source>
        <dbReference type="WBParaSite" id="NBR_0001228201-mRNA-1"/>
    </source>
</evidence>
<reference evidence="3" key="1">
    <citation type="submission" date="2017-02" db="UniProtKB">
        <authorList>
            <consortium name="WormBaseParasite"/>
        </authorList>
    </citation>
    <scope>IDENTIFICATION</scope>
</reference>
<organism evidence="3">
    <name type="scientific">Nippostrongylus brasiliensis</name>
    <name type="common">Rat hookworm</name>
    <dbReference type="NCBI Taxonomy" id="27835"/>
    <lineage>
        <taxon>Eukaryota</taxon>
        <taxon>Metazoa</taxon>
        <taxon>Ecdysozoa</taxon>
        <taxon>Nematoda</taxon>
        <taxon>Chromadorea</taxon>
        <taxon>Rhabditida</taxon>
        <taxon>Rhabditina</taxon>
        <taxon>Rhabditomorpha</taxon>
        <taxon>Strongyloidea</taxon>
        <taxon>Heligmosomidae</taxon>
        <taxon>Nippostrongylus</taxon>
    </lineage>
</organism>
<protein>
    <submittedName>
        <fullName evidence="3">N-acetyltransferase domain-containing protein</fullName>
    </submittedName>
</protein>
<evidence type="ECO:0000313" key="2">
    <source>
        <dbReference type="Proteomes" id="UP000271162"/>
    </source>
</evidence>
<accession>A0A0N4Y7X1</accession>
<proteinExistence type="predicted"/>
<dbReference type="Gene3D" id="3.40.630.30">
    <property type="match status" value="1"/>
</dbReference>
<keyword evidence="2" id="KW-1185">Reference proteome</keyword>
<sequence length="186" mass="21483">MLRRSPSQIRSYSQKVDPSKAYNFLPAKTTNFDEIVNLCVDEFIRVEPHCRGSDKLIGFRLMSIGYRDHSLEVEPIPYVEPNEAGMKRIMKILDESKAKMWQWADPGVQKMVRREVTYVSPRHQRKGIAQHLLHLGLDFNALRASSLANQTLLSKNGYTCVSKPNYKLDMHDGNEGIKVFFKDLRK</sequence>
<name>A0A0N4Y7X1_NIPBR</name>
<dbReference type="OMA" id="EFIRVEP"/>
<dbReference type="PANTHER" id="PTHR20905:SF30">
    <property type="entry name" value="N-ACETYLTRANSFERASE DOMAIN-CONTAINING PROTEIN"/>
    <property type="match status" value="1"/>
</dbReference>
<gene>
    <name evidence="1" type="ORF">NBR_LOCUS12283</name>
</gene>
<dbReference type="WBParaSite" id="NBR_0001228201-mRNA-1">
    <property type="protein sequence ID" value="NBR_0001228201-mRNA-1"/>
    <property type="gene ID" value="NBR_0001228201"/>
</dbReference>
<dbReference type="AlphaFoldDB" id="A0A0N4Y7X1"/>